<dbReference type="CDD" id="cd03768">
    <property type="entry name" value="SR_ResInv"/>
    <property type="match status" value="1"/>
</dbReference>
<dbReference type="GO" id="GO:0000150">
    <property type="term" value="F:DNA strand exchange activity"/>
    <property type="evidence" value="ECO:0007669"/>
    <property type="project" value="InterPro"/>
</dbReference>
<dbReference type="Pfam" id="PF00239">
    <property type="entry name" value="Resolvase"/>
    <property type="match status" value="1"/>
</dbReference>
<dbReference type="Pfam" id="PF02796">
    <property type="entry name" value="HTH_7"/>
    <property type="match status" value="1"/>
</dbReference>
<gene>
    <name evidence="3" type="ORF">C8N32_101137</name>
</gene>
<accession>A0A2T5BWE7</accession>
<dbReference type="InterPro" id="IPR009057">
    <property type="entry name" value="Homeodomain-like_sf"/>
</dbReference>
<protein>
    <submittedName>
        <fullName evidence="3">DNA invertase Pin-like site-specific DNA recombinase</fullName>
    </submittedName>
</protein>
<proteinExistence type="inferred from homology"/>
<dbReference type="InterPro" id="IPR006120">
    <property type="entry name" value="Resolvase_HTH_dom"/>
</dbReference>
<dbReference type="Gene3D" id="3.40.50.1390">
    <property type="entry name" value="Resolvase, N-terminal catalytic domain"/>
    <property type="match status" value="1"/>
</dbReference>
<dbReference type="AlphaFoldDB" id="A0A2T5BWE7"/>
<dbReference type="OrthoDB" id="2290206at2"/>
<evidence type="ECO:0000259" key="2">
    <source>
        <dbReference type="PROSITE" id="PS51736"/>
    </source>
</evidence>
<dbReference type="GO" id="GO:0003677">
    <property type="term" value="F:DNA binding"/>
    <property type="evidence" value="ECO:0007669"/>
    <property type="project" value="InterPro"/>
</dbReference>
<dbReference type="InterPro" id="IPR050639">
    <property type="entry name" value="SSR_resolvase"/>
</dbReference>
<comment type="caution">
    <text evidence="3">The sequence shown here is derived from an EMBL/GenBank/DDBJ whole genome shotgun (WGS) entry which is preliminary data.</text>
</comment>
<dbReference type="RefSeq" id="WP_107890540.1">
    <property type="nucleotide sequence ID" value="NZ_NHSI01000066.1"/>
</dbReference>
<dbReference type="SUPFAM" id="SSF53041">
    <property type="entry name" value="Resolvase-like"/>
    <property type="match status" value="1"/>
</dbReference>
<reference evidence="3 4" key="1">
    <citation type="submission" date="2018-04" db="EMBL/GenBank/DDBJ databases">
        <title>Genomic Encyclopedia of Archaeal and Bacterial Type Strains, Phase II (KMG-II): from individual species to whole genera.</title>
        <authorList>
            <person name="Goeker M."/>
        </authorList>
    </citation>
    <scope>NUCLEOTIDE SEQUENCE [LARGE SCALE GENOMIC DNA]</scope>
    <source>
        <strain evidence="3 4">DSM 18064</strain>
    </source>
</reference>
<dbReference type="Proteomes" id="UP000243859">
    <property type="component" value="Unassembled WGS sequence"/>
</dbReference>
<comment type="similarity">
    <text evidence="1">Belongs to the site-specific recombinase resolvase family.</text>
</comment>
<feature type="domain" description="Resolvase/invertase-type recombinase catalytic" evidence="2">
    <location>
        <begin position="91"/>
        <end position="227"/>
    </location>
</feature>
<dbReference type="PANTHER" id="PTHR30461:SF26">
    <property type="entry name" value="RESOLVASE HOMOLOG YNEB"/>
    <property type="match status" value="1"/>
</dbReference>
<dbReference type="Gene3D" id="1.10.10.60">
    <property type="entry name" value="Homeodomain-like"/>
    <property type="match status" value="1"/>
</dbReference>
<evidence type="ECO:0000313" key="3">
    <source>
        <dbReference type="EMBL" id="PTN03940.1"/>
    </source>
</evidence>
<name>A0A2T5BWE7_9RHOB</name>
<dbReference type="SUPFAM" id="SSF46689">
    <property type="entry name" value="Homeodomain-like"/>
    <property type="match status" value="1"/>
</dbReference>
<evidence type="ECO:0000256" key="1">
    <source>
        <dbReference type="ARBA" id="ARBA00009913"/>
    </source>
</evidence>
<dbReference type="InterPro" id="IPR006119">
    <property type="entry name" value="Resolv_N"/>
</dbReference>
<dbReference type="PROSITE" id="PS51736">
    <property type="entry name" value="RECOMBINASES_3"/>
    <property type="match status" value="1"/>
</dbReference>
<dbReference type="EMBL" id="QAAA01000001">
    <property type="protein sequence ID" value="PTN03940.1"/>
    <property type="molecule type" value="Genomic_DNA"/>
</dbReference>
<dbReference type="PANTHER" id="PTHR30461">
    <property type="entry name" value="DNA-INVERTASE FROM LAMBDOID PROPHAGE"/>
    <property type="match status" value="1"/>
</dbReference>
<evidence type="ECO:0000313" key="4">
    <source>
        <dbReference type="Proteomes" id="UP000243859"/>
    </source>
</evidence>
<dbReference type="SMART" id="SM00857">
    <property type="entry name" value="Resolvase"/>
    <property type="match status" value="1"/>
</dbReference>
<keyword evidence="4" id="KW-1185">Reference proteome</keyword>
<organism evidence="3 4">
    <name type="scientific">Rhodovulum imhoffii</name>
    <dbReference type="NCBI Taxonomy" id="365340"/>
    <lineage>
        <taxon>Bacteria</taxon>
        <taxon>Pseudomonadati</taxon>
        <taxon>Pseudomonadota</taxon>
        <taxon>Alphaproteobacteria</taxon>
        <taxon>Rhodobacterales</taxon>
        <taxon>Paracoccaceae</taxon>
        <taxon>Rhodovulum</taxon>
    </lineage>
</organism>
<dbReference type="InterPro" id="IPR036162">
    <property type="entry name" value="Resolvase-like_N_sf"/>
</dbReference>
<sequence length="275" mass="30708">MRSGGGIASIRERLTAETEAAQTVLREAYNQQFGLEGFEVVNLSIKGHWPTYCRAFEKGWGVFGPEAAASVERSSARATEELLQTIYVNQLNGPSASTYFNRDIYSEAQIAELEAAGCDKIFQEQVSSAAQRAELERALDYVRDEDTFVVPKLDRLARSTQDLLKIVERLQEKGASLRILNFGGSEIDTQSATGKLTLTMFAAMAQFEREIMLERQREGIAKAKAAGLYKGRKKTAMAKMDEVKRLRDEKVSPTEISRQLGISRSSVYRIFEELG</sequence>